<feature type="compositionally biased region" description="Polar residues" evidence="1">
    <location>
        <begin position="11"/>
        <end position="20"/>
    </location>
</feature>
<feature type="compositionally biased region" description="Basic and acidic residues" evidence="1">
    <location>
        <begin position="22"/>
        <end position="31"/>
    </location>
</feature>
<feature type="region of interest" description="Disordered" evidence="1">
    <location>
        <begin position="1"/>
        <end position="91"/>
    </location>
</feature>
<accession>A0ABR1J8K7</accession>
<dbReference type="Proteomes" id="UP001498398">
    <property type="component" value="Unassembled WGS sequence"/>
</dbReference>
<comment type="caution">
    <text evidence="3">The sequence shown here is derived from an EMBL/GenBank/DDBJ whole genome shotgun (WGS) entry which is preliminary data.</text>
</comment>
<feature type="region of interest" description="Disordered" evidence="1">
    <location>
        <begin position="307"/>
        <end position="366"/>
    </location>
</feature>
<evidence type="ECO:0000256" key="1">
    <source>
        <dbReference type="SAM" id="MobiDB-lite"/>
    </source>
</evidence>
<feature type="domain" description="T6SS Phospholipase effector Tle1-like catalytic" evidence="2">
    <location>
        <begin position="105"/>
        <end position="431"/>
    </location>
</feature>
<keyword evidence="4" id="KW-1185">Reference proteome</keyword>
<evidence type="ECO:0000259" key="2">
    <source>
        <dbReference type="Pfam" id="PF09994"/>
    </source>
</evidence>
<sequence length="697" mass="79822">MTRRNIHAHNQETTMASLTDTFVDHGAERQPRPPIPSFSSDVDIPEHKEDPGRDEDDILSNPGSLLALPQAGSPSPRSRPLPVRKENHLDSREVPRMVPPHHEHRTLVLCFDGTGDQFDADNSNIVQLFSLLKKDDSSQQMVYYQAGIGTYTSPQIATPIMSKISQTLDSMIALNLDAHVMDGYEFLMQNYASGDRICIFGFSRGAYTARSLAGMLHKVGLLPPSNFQQVPFAYKMYTRTDEIGWRQSNLFRKTFSREVAIEFIGVWDTVDSVGIIPKRLPFTTSNTIVRTFRHALSLDERRAKFKANMWNRPSAGESTLEQTPRPRQAQLPNENETEEEKPRTSHQSQRSHGSGSHEKDPSRPTFEWVRNDDQVQSSYEEHFGSKDVLDRPTDVEEVWFAGCHCDIGGGSVKNFTRHSLARISLRWMVRECFKSNTGIMFDSHRLRAIGLDPASLYPYVTPRPPPIAVHQDMRIRSIPPDDPYKAPGLFKQIVSGVEDSLPRLQKKMSTKRAGKMKEGFKVKVKDEETDSCTLPRTMTGLQSVKDKFLGRVRNRFRKRTIDSDELPSEYIASPPPRDPLEVFAQGVPYGSLTEEEEDLHDAMSPKYDQLKLSPVWWVLEYIPMQFRFQRGDNYWVTTFGMNRARPRHIPRQHSEGVKVHRTVRMRMETTHQKLKKGQHKKYEPKAPLNTEKIIWVD</sequence>
<proteinExistence type="predicted"/>
<organism evidence="3 4">
    <name type="scientific">Marasmiellus scandens</name>
    <dbReference type="NCBI Taxonomy" id="2682957"/>
    <lineage>
        <taxon>Eukaryota</taxon>
        <taxon>Fungi</taxon>
        <taxon>Dikarya</taxon>
        <taxon>Basidiomycota</taxon>
        <taxon>Agaricomycotina</taxon>
        <taxon>Agaricomycetes</taxon>
        <taxon>Agaricomycetidae</taxon>
        <taxon>Agaricales</taxon>
        <taxon>Marasmiineae</taxon>
        <taxon>Omphalotaceae</taxon>
        <taxon>Marasmiellus</taxon>
    </lineage>
</organism>
<evidence type="ECO:0000313" key="4">
    <source>
        <dbReference type="Proteomes" id="UP001498398"/>
    </source>
</evidence>
<feature type="compositionally biased region" description="Low complexity" evidence="1">
    <location>
        <begin position="345"/>
        <end position="354"/>
    </location>
</feature>
<gene>
    <name evidence="3" type="ORF">VKT23_011697</name>
</gene>
<evidence type="ECO:0000313" key="3">
    <source>
        <dbReference type="EMBL" id="KAK7453427.1"/>
    </source>
</evidence>
<dbReference type="EMBL" id="JBANRG010000026">
    <property type="protein sequence ID" value="KAK7453427.1"/>
    <property type="molecule type" value="Genomic_DNA"/>
</dbReference>
<reference evidence="3 4" key="1">
    <citation type="submission" date="2024-01" db="EMBL/GenBank/DDBJ databases">
        <title>A draft genome for the cacao thread blight pathogen Marasmiellus scandens.</title>
        <authorList>
            <person name="Baruah I.K."/>
            <person name="Leung J."/>
            <person name="Bukari Y."/>
            <person name="Amoako-Attah I."/>
            <person name="Meinhardt L.W."/>
            <person name="Bailey B.A."/>
            <person name="Cohen S.P."/>
        </authorList>
    </citation>
    <scope>NUCLEOTIDE SEQUENCE [LARGE SCALE GENOMIC DNA]</scope>
    <source>
        <strain evidence="3 4">GH-19</strain>
    </source>
</reference>
<dbReference type="Pfam" id="PF09994">
    <property type="entry name" value="T6SS_Tle1-like_cat"/>
    <property type="match status" value="1"/>
</dbReference>
<name>A0ABR1J8K7_9AGAR</name>
<dbReference type="PANTHER" id="PTHR33840">
    <property type="match status" value="1"/>
</dbReference>
<dbReference type="InterPro" id="IPR018712">
    <property type="entry name" value="Tle1-like_cat"/>
</dbReference>
<dbReference type="PANTHER" id="PTHR33840:SF2">
    <property type="entry name" value="TLE1 PHOSPHOLIPASE DOMAIN-CONTAINING PROTEIN"/>
    <property type="match status" value="1"/>
</dbReference>
<protein>
    <recommendedName>
        <fullName evidence="2">T6SS Phospholipase effector Tle1-like catalytic domain-containing protein</fullName>
    </recommendedName>
</protein>